<evidence type="ECO:0000313" key="3">
    <source>
        <dbReference type="Proteomes" id="UP000249115"/>
    </source>
</evidence>
<dbReference type="Proteomes" id="UP000321927">
    <property type="component" value="Unassembled WGS sequence"/>
</dbReference>
<reference evidence="1 3" key="1">
    <citation type="submission" date="2018-06" db="EMBL/GenBank/DDBJ databases">
        <title>Genomic Encyclopedia of Archaeal and Bacterial Type Strains, Phase II (KMG-II): from individual species to whole genera.</title>
        <authorList>
            <person name="Goeker M."/>
        </authorList>
    </citation>
    <scope>NUCLEOTIDE SEQUENCE [LARGE SCALE GENOMIC DNA]</scope>
    <source>
        <strain evidence="1 3">DSM 22686</strain>
    </source>
</reference>
<name>A0A2W7R5F8_9BACT</name>
<sequence length="227" mass="26590">MKNTDNTLYLLYRRGDSEHIKSLYEKGEVYINTVENIRKYDDNKERSDPDDGIKKRIFLGDTEITFCEDGEDIEKFGTTVDCKDTVIKFDSKEKGNIYCFSGIFTKHITGKSENIKIDTKSFGESLIVIHNPKEFVNRIIKGLKNNGYDNIKYKPIEYYHHEYSGQLGVFKKHEIFKPQNEFRVFVPNEKNKIIKIYIGTIKDISSIEKNNQITITYNDKKKQTIEI</sequence>
<dbReference type="Proteomes" id="UP000249115">
    <property type="component" value="Unassembled WGS sequence"/>
</dbReference>
<dbReference type="RefSeq" id="WP_086503411.1">
    <property type="nucleotide sequence ID" value="NZ_MSSV01000040.1"/>
</dbReference>
<dbReference type="EMBL" id="QKZU01000031">
    <property type="protein sequence ID" value="PZX49319.1"/>
    <property type="molecule type" value="Genomic_DNA"/>
</dbReference>
<reference evidence="2 4" key="2">
    <citation type="submission" date="2019-08" db="EMBL/GenBank/DDBJ databases">
        <title>Genome of Algoriphagus ratkowskyi IC026.</title>
        <authorList>
            <person name="Bowman J.P."/>
        </authorList>
    </citation>
    <scope>NUCLEOTIDE SEQUENCE [LARGE SCALE GENOMIC DNA]</scope>
    <source>
        <strain evidence="2 4">IC026</strain>
    </source>
</reference>
<comment type="caution">
    <text evidence="1">The sequence shown here is derived from an EMBL/GenBank/DDBJ whole genome shotgun (WGS) entry which is preliminary data.</text>
</comment>
<proteinExistence type="predicted"/>
<dbReference type="AlphaFoldDB" id="A0A2W7R5F8"/>
<gene>
    <name evidence="2" type="ORF">ESW18_20710</name>
    <name evidence="1" type="ORF">LV84_04262</name>
</gene>
<evidence type="ECO:0000313" key="2">
    <source>
        <dbReference type="EMBL" id="TXD75389.1"/>
    </source>
</evidence>
<evidence type="ECO:0000313" key="1">
    <source>
        <dbReference type="EMBL" id="PZX49319.1"/>
    </source>
</evidence>
<keyword evidence="4" id="KW-1185">Reference proteome</keyword>
<protein>
    <submittedName>
        <fullName evidence="1">Uncharacterized protein</fullName>
    </submittedName>
</protein>
<organism evidence="1 3">
    <name type="scientific">Algoriphagus ratkowskyi</name>
    <dbReference type="NCBI Taxonomy" id="57028"/>
    <lineage>
        <taxon>Bacteria</taxon>
        <taxon>Pseudomonadati</taxon>
        <taxon>Bacteroidota</taxon>
        <taxon>Cytophagia</taxon>
        <taxon>Cytophagales</taxon>
        <taxon>Cyclobacteriaceae</taxon>
        <taxon>Algoriphagus</taxon>
    </lineage>
</organism>
<accession>A0A2W7R5F8</accession>
<dbReference type="OrthoDB" id="1349797at2"/>
<dbReference type="EMBL" id="VORV01000028">
    <property type="protein sequence ID" value="TXD75389.1"/>
    <property type="molecule type" value="Genomic_DNA"/>
</dbReference>
<evidence type="ECO:0000313" key="4">
    <source>
        <dbReference type="Proteomes" id="UP000321927"/>
    </source>
</evidence>